<protein>
    <submittedName>
        <fullName evidence="1">Uncharacterized protein</fullName>
    </submittedName>
</protein>
<evidence type="ECO:0000313" key="2">
    <source>
        <dbReference type="Proteomes" id="UP000002700"/>
    </source>
</evidence>
<dbReference type="Proteomes" id="UP000002700">
    <property type="component" value="Chromosome I"/>
</dbReference>
<organism evidence="1 2">
    <name type="scientific">Burkholderia pseudomallei (strain 1710b)</name>
    <dbReference type="NCBI Taxonomy" id="320372"/>
    <lineage>
        <taxon>Bacteria</taxon>
        <taxon>Pseudomonadati</taxon>
        <taxon>Pseudomonadota</taxon>
        <taxon>Betaproteobacteria</taxon>
        <taxon>Burkholderiales</taxon>
        <taxon>Burkholderiaceae</taxon>
        <taxon>Burkholderia</taxon>
        <taxon>pseudomallei group</taxon>
    </lineage>
</organism>
<gene>
    <name evidence="1" type="ordered locus">BURPS1710b_0941</name>
</gene>
<reference evidence="1 2" key="1">
    <citation type="submission" date="2005-09" db="EMBL/GenBank/DDBJ databases">
        <authorList>
            <person name="Woods D.E."/>
            <person name="Nierman W.C."/>
        </authorList>
    </citation>
    <scope>NUCLEOTIDE SEQUENCE [LARGE SCALE GENOMIC DNA]</scope>
    <source>
        <strain evidence="1 2">1710b</strain>
    </source>
</reference>
<accession>Q3JVP9</accession>
<evidence type="ECO:0000313" key="1">
    <source>
        <dbReference type="EMBL" id="ABA48895.1"/>
    </source>
</evidence>
<dbReference type="AlphaFoldDB" id="Q3JVP9"/>
<proteinExistence type="predicted"/>
<dbReference type="HOGENOM" id="CLU_314895_0_0_4"/>
<sequence length="991" mass="114221">MCSAALGRLRARAVRIRFVRAGRRARVRARLRGRGHQRLQRRRERLQQLHRHRAREVVARRVRLVRVGGQHAEEPVAERERERRAAIDLARLDEARAARVHVEALIARARLAVHGQRLAVREREALREAAARAFLHDVAEQHVHLVGDLRRQQRPRLRGRAHEARLVRRAVRELERRDPLVRHLLAVVRDQADELRERGRLIARRADGGRVRRRQVIERIAERAPRFADRIVRAQLDHPFDAAVLRRVIACLEEPRIRRDPRVAARLLHVVERRGRVPAKIRERPQRERVHARDVAAIVQVEALDRVLRIELVERVVRQLRGGRRAVQRRAHLRVEPRARLLGRDAAQHRRDARRRFAHGAEHRGERVVVRLARVSRVESLHVHAALGIDETHQVALPLRGIVEPRRRRPARADHLVMDDVAHQPHEHEVHRVLERDVHGQDLAVVRFVEVREALRAAAGVERLARARRILALDGRGKHRPQRALRRVREIVERPARERVGRIGLHLRELGRAQVRVARVQLGDDLQIRDDRAQLRGRAEVQARPLVDVERLIDAVGLHAQQVRAVAALVQREAVLDLRRIVARAQHLEAVEAGFARAVARRRAREARGDRLLHSVVQRVGRAQIEPVELVDVVDAERAEQVRARGRHRLARDERARVGGGHRAALDVRGKRRVAQRGRDHAARREQAQVAVGEALQRRVAAVQEERRRALRDHQRQHLPERDALRGDVLGRRRRGEQPVHFVEIAPVPGGEAVADARDFAHARARGERHRVQVMNDDRVARGHRLRAVQVGAHRCRRDLPQLLRRRRGAAVGRMAEFLELRRERAAAGRRLVAVHEAQPLIGERAAEAPPVDRRVAVRLARVEQIAILDEEQRLHDERRDRVEIDVGVMRVDDAEQRRARRIDDRQAGLVFFAVRQEQALVGEREHPVGHARLRRDDEAARQQPLLERRQQRVAEAQVVRAVVGEADAIARAFVDAVADVARQFRQKARL</sequence>
<name>Q3JVP9_BURP1</name>
<dbReference type="KEGG" id="bpm:BURPS1710b_0941"/>
<dbReference type="EnsemblBacteria" id="ABA48895">
    <property type="protein sequence ID" value="ABA48895"/>
    <property type="gene ID" value="BURPS1710b_0941"/>
</dbReference>
<dbReference type="EMBL" id="CP000124">
    <property type="protein sequence ID" value="ABA48895.1"/>
    <property type="molecule type" value="Genomic_DNA"/>
</dbReference>